<proteinExistence type="predicted"/>
<evidence type="ECO:0000313" key="2">
    <source>
        <dbReference type="EMBL" id="GAI53464.1"/>
    </source>
</evidence>
<dbReference type="InterPro" id="IPR001162">
    <property type="entry name" value="UvrC_RNase_H_dom"/>
</dbReference>
<dbReference type="Pfam" id="PF08459">
    <property type="entry name" value="UvrC_RNaseH_dom"/>
    <property type="match status" value="1"/>
</dbReference>
<dbReference type="AlphaFoldDB" id="X1RD13"/>
<dbReference type="PANTHER" id="PTHR30562:SF1">
    <property type="entry name" value="UVRABC SYSTEM PROTEIN C"/>
    <property type="match status" value="1"/>
</dbReference>
<gene>
    <name evidence="2" type="ORF">S06H3_52984</name>
</gene>
<protein>
    <recommendedName>
        <fullName evidence="1">UvrC family homology region profile domain-containing protein</fullName>
    </recommendedName>
</protein>
<accession>X1RD13</accession>
<organism evidence="2">
    <name type="scientific">marine sediment metagenome</name>
    <dbReference type="NCBI Taxonomy" id="412755"/>
    <lineage>
        <taxon>unclassified sequences</taxon>
        <taxon>metagenomes</taxon>
        <taxon>ecological metagenomes</taxon>
    </lineage>
</organism>
<dbReference type="InterPro" id="IPR038476">
    <property type="entry name" value="UvrC_RNase_H_dom_sf"/>
</dbReference>
<feature type="domain" description="UvrC family homology region profile" evidence="1">
    <location>
        <begin position="3"/>
        <end position="178"/>
    </location>
</feature>
<dbReference type="GO" id="GO:0009380">
    <property type="term" value="C:excinuclease repair complex"/>
    <property type="evidence" value="ECO:0007669"/>
    <property type="project" value="TreeGrafter"/>
</dbReference>
<dbReference type="InterPro" id="IPR050066">
    <property type="entry name" value="UvrABC_protein_C"/>
</dbReference>
<feature type="non-terminal residue" evidence="2">
    <location>
        <position position="1"/>
    </location>
</feature>
<name>X1RD13_9ZZZZ</name>
<dbReference type="GO" id="GO:0009381">
    <property type="term" value="F:excinuclease ABC activity"/>
    <property type="evidence" value="ECO:0007669"/>
    <property type="project" value="InterPro"/>
</dbReference>
<dbReference type="PANTHER" id="PTHR30562">
    <property type="entry name" value="UVRC/OXIDOREDUCTASE"/>
    <property type="match status" value="1"/>
</dbReference>
<sequence>PYIPPLLVLQYPVEDTAIIENWLQSKRGAKVQIQVPCRGNKKQLVKTVAENARQGLEQLKIKQLAAPKALEAALSEIKQELCLSRLPLRMEGYDISNIQGKAAVGSMVVFEQGKPKPSHYRRFRIKTVSGANDYAMLQEVLKRRFKHISDAADTWAVLPDLILIDGGKGQLNAARTAINEAKAGFIPIASLAKENEEIFVPQKTRPIILPRSSQGLQLLQRLRDEDTGWGMWSYKRVDTENHRVT</sequence>
<reference evidence="2" key="1">
    <citation type="journal article" date="2014" name="Front. Microbiol.">
        <title>High frequency of phylogenetically diverse reductive dehalogenase-homologous genes in deep subseafloor sedimentary metagenomes.</title>
        <authorList>
            <person name="Kawai M."/>
            <person name="Futagami T."/>
            <person name="Toyoda A."/>
            <person name="Takaki Y."/>
            <person name="Nishi S."/>
            <person name="Hori S."/>
            <person name="Arai W."/>
            <person name="Tsubouchi T."/>
            <person name="Morono Y."/>
            <person name="Uchiyama I."/>
            <person name="Ito T."/>
            <person name="Fujiyama A."/>
            <person name="Inagaki F."/>
            <person name="Takami H."/>
        </authorList>
    </citation>
    <scope>NUCLEOTIDE SEQUENCE</scope>
    <source>
        <strain evidence="2">Expedition CK06-06</strain>
    </source>
</reference>
<comment type="caution">
    <text evidence="2">The sequence shown here is derived from an EMBL/GenBank/DDBJ whole genome shotgun (WGS) entry which is preliminary data.</text>
</comment>
<feature type="non-terminal residue" evidence="2">
    <location>
        <position position="245"/>
    </location>
</feature>
<dbReference type="PROSITE" id="PS50165">
    <property type="entry name" value="UVRC"/>
    <property type="match status" value="1"/>
</dbReference>
<evidence type="ECO:0000259" key="1">
    <source>
        <dbReference type="PROSITE" id="PS50165"/>
    </source>
</evidence>
<dbReference type="Gene3D" id="3.30.420.340">
    <property type="entry name" value="UvrC, RNAse H endonuclease domain"/>
    <property type="match status" value="1"/>
</dbReference>
<dbReference type="Pfam" id="PF22920">
    <property type="entry name" value="UvrC_RNaseH"/>
    <property type="match status" value="1"/>
</dbReference>
<dbReference type="EMBL" id="BARV01033744">
    <property type="protein sequence ID" value="GAI53464.1"/>
    <property type="molecule type" value="Genomic_DNA"/>
</dbReference>
<dbReference type="GO" id="GO:0006974">
    <property type="term" value="P:DNA damage response"/>
    <property type="evidence" value="ECO:0007669"/>
    <property type="project" value="TreeGrafter"/>
</dbReference>